<keyword evidence="1" id="KW-0805">Transcription regulation</keyword>
<dbReference type="InterPro" id="IPR000281">
    <property type="entry name" value="HTH_RpiR"/>
</dbReference>
<evidence type="ECO:0000256" key="2">
    <source>
        <dbReference type="ARBA" id="ARBA00023125"/>
    </source>
</evidence>
<gene>
    <name evidence="6" type="ORF">ACFSB2_15965</name>
</gene>
<dbReference type="SUPFAM" id="SSF46689">
    <property type="entry name" value="Homeodomain-like"/>
    <property type="match status" value="1"/>
</dbReference>
<accession>A0ABW4JK76</accession>
<evidence type="ECO:0000256" key="1">
    <source>
        <dbReference type="ARBA" id="ARBA00023015"/>
    </source>
</evidence>
<sequence>MEKTQTNANSIAMMHSILPSLSKAEQKVATSVLKDPSQTVYSSITDLALLAGVGETTIIRFCRKLGYSGFQEFKLSIAQDLVSPKQQVYGKIEENDSVDVMCRKMTMFNTQALEDTIGLLDEKELQKATDALMRGRRQYFFGVGSSGITAQDAQYRFMRLGFDAHYASDAHIISMNCALVTEADVVVGISTSGSTKDLVDAMRIAKNNGAFVICLTNHARSPVTSYADAILLAASQENPLQGGAFASKLAQIHLLDILSTIVSIKQQDSTIKALKQTAQAVIDKLY</sequence>
<dbReference type="EMBL" id="JBHUCX010000044">
    <property type="protein sequence ID" value="MFD1676200.1"/>
    <property type="molecule type" value="Genomic_DNA"/>
</dbReference>
<dbReference type="Proteomes" id="UP001597079">
    <property type="component" value="Unassembled WGS sequence"/>
</dbReference>
<dbReference type="Pfam" id="PF01418">
    <property type="entry name" value="HTH_6"/>
    <property type="match status" value="1"/>
</dbReference>
<dbReference type="CDD" id="cd05013">
    <property type="entry name" value="SIS_RpiR"/>
    <property type="match status" value="1"/>
</dbReference>
<dbReference type="InterPro" id="IPR035472">
    <property type="entry name" value="RpiR-like_SIS"/>
</dbReference>
<dbReference type="SUPFAM" id="SSF53697">
    <property type="entry name" value="SIS domain"/>
    <property type="match status" value="1"/>
</dbReference>
<dbReference type="Gene3D" id="1.10.10.10">
    <property type="entry name" value="Winged helix-like DNA-binding domain superfamily/Winged helix DNA-binding domain"/>
    <property type="match status" value="1"/>
</dbReference>
<comment type="caution">
    <text evidence="6">The sequence shown here is derived from an EMBL/GenBank/DDBJ whole genome shotgun (WGS) entry which is preliminary data.</text>
</comment>
<evidence type="ECO:0000259" key="5">
    <source>
        <dbReference type="PROSITE" id="PS51464"/>
    </source>
</evidence>
<proteinExistence type="predicted"/>
<dbReference type="InterPro" id="IPR009057">
    <property type="entry name" value="Homeodomain-like_sf"/>
</dbReference>
<dbReference type="PROSITE" id="PS51071">
    <property type="entry name" value="HTH_RPIR"/>
    <property type="match status" value="1"/>
</dbReference>
<organism evidence="6 7">
    <name type="scientific">Alicyclobacillus fodiniaquatilis</name>
    <dbReference type="NCBI Taxonomy" id="1661150"/>
    <lineage>
        <taxon>Bacteria</taxon>
        <taxon>Bacillati</taxon>
        <taxon>Bacillota</taxon>
        <taxon>Bacilli</taxon>
        <taxon>Bacillales</taxon>
        <taxon>Alicyclobacillaceae</taxon>
        <taxon>Alicyclobacillus</taxon>
    </lineage>
</organism>
<dbReference type="Pfam" id="PF01380">
    <property type="entry name" value="SIS"/>
    <property type="match status" value="1"/>
</dbReference>
<dbReference type="Gene3D" id="3.40.50.10490">
    <property type="entry name" value="Glucose-6-phosphate isomerase like protein, domain 1"/>
    <property type="match status" value="1"/>
</dbReference>
<dbReference type="PANTHER" id="PTHR30514:SF9">
    <property type="entry name" value="TRANSCRIPTIONAL REGULATOR"/>
    <property type="match status" value="1"/>
</dbReference>
<dbReference type="PROSITE" id="PS00356">
    <property type="entry name" value="HTH_LACI_1"/>
    <property type="match status" value="1"/>
</dbReference>
<dbReference type="PROSITE" id="PS51464">
    <property type="entry name" value="SIS"/>
    <property type="match status" value="1"/>
</dbReference>
<evidence type="ECO:0000313" key="6">
    <source>
        <dbReference type="EMBL" id="MFD1676200.1"/>
    </source>
</evidence>
<keyword evidence="7" id="KW-1185">Reference proteome</keyword>
<keyword evidence="2" id="KW-0238">DNA-binding</keyword>
<dbReference type="InterPro" id="IPR047640">
    <property type="entry name" value="RpiR-like"/>
</dbReference>
<feature type="domain" description="HTH rpiR-type" evidence="4">
    <location>
        <begin position="8"/>
        <end position="84"/>
    </location>
</feature>
<name>A0ABW4JK76_9BACL</name>
<dbReference type="InterPro" id="IPR046348">
    <property type="entry name" value="SIS_dom_sf"/>
</dbReference>
<dbReference type="InterPro" id="IPR036388">
    <property type="entry name" value="WH-like_DNA-bd_sf"/>
</dbReference>
<keyword evidence="3" id="KW-0804">Transcription</keyword>
<protein>
    <submittedName>
        <fullName evidence="6">MurR/RpiR family transcriptional regulator</fullName>
    </submittedName>
</protein>
<evidence type="ECO:0000256" key="3">
    <source>
        <dbReference type="ARBA" id="ARBA00023163"/>
    </source>
</evidence>
<dbReference type="InterPro" id="IPR001347">
    <property type="entry name" value="SIS_dom"/>
</dbReference>
<evidence type="ECO:0000259" key="4">
    <source>
        <dbReference type="PROSITE" id="PS51071"/>
    </source>
</evidence>
<feature type="domain" description="SIS" evidence="5">
    <location>
        <begin position="128"/>
        <end position="268"/>
    </location>
</feature>
<dbReference type="PANTHER" id="PTHR30514">
    <property type="entry name" value="GLUCOKINASE"/>
    <property type="match status" value="1"/>
</dbReference>
<dbReference type="RefSeq" id="WP_377944090.1">
    <property type="nucleotide sequence ID" value="NZ_JBHUCX010000044.1"/>
</dbReference>
<evidence type="ECO:0000313" key="7">
    <source>
        <dbReference type="Proteomes" id="UP001597079"/>
    </source>
</evidence>
<reference evidence="7" key="1">
    <citation type="journal article" date="2019" name="Int. J. Syst. Evol. Microbiol.">
        <title>The Global Catalogue of Microorganisms (GCM) 10K type strain sequencing project: providing services to taxonomists for standard genome sequencing and annotation.</title>
        <authorList>
            <consortium name="The Broad Institute Genomics Platform"/>
            <consortium name="The Broad Institute Genome Sequencing Center for Infectious Disease"/>
            <person name="Wu L."/>
            <person name="Ma J."/>
        </authorList>
    </citation>
    <scope>NUCLEOTIDE SEQUENCE [LARGE SCALE GENOMIC DNA]</scope>
    <source>
        <strain evidence="7">CGMCC 1.12286</strain>
    </source>
</reference>